<organism evidence="8 9">
    <name type="scientific">Bacillus atrophaeus (strain 1942)</name>
    <dbReference type="NCBI Taxonomy" id="720555"/>
    <lineage>
        <taxon>Bacteria</taxon>
        <taxon>Bacillati</taxon>
        <taxon>Bacillota</taxon>
        <taxon>Bacilli</taxon>
        <taxon>Bacillales</taxon>
        <taxon>Bacillaceae</taxon>
        <taxon>Bacillus</taxon>
    </lineage>
</organism>
<dbReference type="InterPro" id="IPR045324">
    <property type="entry name" value="Small_multidrug_res"/>
</dbReference>
<reference evidence="8 9" key="1">
    <citation type="journal article" date="2011" name="Front. Microbiol.">
        <title>Genomic signatures of strain selection and enhancement in Bacillus atrophaeus var. globigii, a historical biowarfare simulant.</title>
        <authorList>
            <person name="Gibbons H.S."/>
            <person name="Broomall S.M."/>
            <person name="McNew L.A."/>
            <person name="Daligault H."/>
            <person name="Chapman C."/>
            <person name="Bruce D."/>
            <person name="Karavis M."/>
            <person name="Krepps M."/>
            <person name="McGregor P.A."/>
            <person name="Hong C."/>
            <person name="Park K.H."/>
            <person name="Akmal A."/>
            <person name="Feldman A."/>
            <person name="Lin J.S."/>
            <person name="Chang W.E."/>
            <person name="Higgs B.W."/>
            <person name="Demirev P."/>
            <person name="Lindquist J."/>
            <person name="Liem A."/>
            <person name="Fochler E."/>
            <person name="Read T.D."/>
            <person name="Tapia R."/>
            <person name="Johnson S."/>
            <person name="Bishop-Lilly K.A."/>
            <person name="Detter C."/>
            <person name="Han C."/>
            <person name="Sozhamannan S."/>
            <person name="Rosenzweig C.N."/>
            <person name="Skowronski E.W."/>
        </authorList>
    </citation>
    <scope>NUCLEOTIDE SEQUENCE [LARGE SCALE GENOMIC DNA]</scope>
    <source>
        <strain evidence="8 9">1942</strain>
    </source>
</reference>
<feature type="transmembrane region" description="Helical" evidence="7">
    <location>
        <begin position="55"/>
        <end position="75"/>
    </location>
</feature>
<name>A0ABN3Z7R4_BACA1</name>
<proteinExistence type="inferred from homology"/>
<keyword evidence="3 6" id="KW-0812">Transmembrane</keyword>
<feature type="transmembrane region" description="Helical" evidence="7">
    <location>
        <begin position="81"/>
        <end position="101"/>
    </location>
</feature>
<keyword evidence="4 7" id="KW-1133">Transmembrane helix</keyword>
<dbReference type="Pfam" id="PF00893">
    <property type="entry name" value="Multi_Drug_Res"/>
    <property type="match status" value="1"/>
</dbReference>
<gene>
    <name evidence="8" type="ordered locus">BATR1942_04235</name>
</gene>
<dbReference type="Gene3D" id="1.10.3730.20">
    <property type="match status" value="1"/>
</dbReference>
<keyword evidence="9" id="KW-1185">Reference proteome</keyword>
<evidence type="ECO:0000256" key="1">
    <source>
        <dbReference type="ARBA" id="ARBA00004651"/>
    </source>
</evidence>
<evidence type="ECO:0000256" key="5">
    <source>
        <dbReference type="ARBA" id="ARBA00023136"/>
    </source>
</evidence>
<dbReference type="PANTHER" id="PTHR30561:SF7">
    <property type="entry name" value="GUANIDINIUM EFFLUX SYSTEM SUBUNIT GDNC-RELATED"/>
    <property type="match status" value="1"/>
</dbReference>
<evidence type="ECO:0000256" key="2">
    <source>
        <dbReference type="ARBA" id="ARBA00022475"/>
    </source>
</evidence>
<dbReference type="SUPFAM" id="SSF103481">
    <property type="entry name" value="Multidrug resistance efflux transporter EmrE"/>
    <property type="match status" value="1"/>
</dbReference>
<evidence type="ECO:0000256" key="7">
    <source>
        <dbReference type="SAM" id="Phobius"/>
    </source>
</evidence>
<evidence type="ECO:0000256" key="6">
    <source>
        <dbReference type="RuleBase" id="RU003942"/>
    </source>
</evidence>
<dbReference type="InterPro" id="IPR000390">
    <property type="entry name" value="Small_drug/metabolite_transptr"/>
</dbReference>
<accession>A0ABN3Z7R4</accession>
<evidence type="ECO:0000313" key="9">
    <source>
        <dbReference type="Proteomes" id="UP000006867"/>
    </source>
</evidence>
<keyword evidence="2" id="KW-1003">Cell membrane</keyword>
<sequence length="112" mass="11890">MKWGLVILAAFFEVIWVVGLKHADSALTWTGTAIGIIVSFYLLMKATNSLPVGTVYAVFTGLGTAGTVLCEIILFHGEVKFAKLALIGVLLIGVIGLKLVTQDQPDKEGSKA</sequence>
<dbReference type="RefSeq" id="WP_003327390.1">
    <property type="nucleotide sequence ID" value="NC_014639.1"/>
</dbReference>
<comment type="similarity">
    <text evidence="6">Belongs to the drug/metabolite transporter (DMT) superfamily. Small multidrug resistance (SMR) (TC 2.A.7.1) family.</text>
</comment>
<protein>
    <submittedName>
        <fullName evidence="8">Efflux transporter</fullName>
    </submittedName>
</protein>
<keyword evidence="5 7" id="KW-0472">Membrane</keyword>
<dbReference type="EMBL" id="CP002207">
    <property type="protein sequence ID" value="ADP31801.1"/>
    <property type="molecule type" value="Genomic_DNA"/>
</dbReference>
<dbReference type="PANTHER" id="PTHR30561">
    <property type="entry name" value="SMR FAMILY PROTON-DEPENDENT DRUG EFFLUX TRANSPORTER SUGE"/>
    <property type="match status" value="1"/>
</dbReference>
<comment type="subcellular location">
    <subcellularLocation>
        <location evidence="1 6">Cell membrane</location>
        <topology evidence="1 6">Multi-pass membrane protein</topology>
    </subcellularLocation>
</comment>
<dbReference type="Proteomes" id="UP000006867">
    <property type="component" value="Chromosome"/>
</dbReference>
<evidence type="ECO:0000313" key="8">
    <source>
        <dbReference type="EMBL" id="ADP31801.1"/>
    </source>
</evidence>
<feature type="transmembrane region" description="Helical" evidence="7">
    <location>
        <begin position="27"/>
        <end position="43"/>
    </location>
</feature>
<evidence type="ECO:0000256" key="4">
    <source>
        <dbReference type="ARBA" id="ARBA00022989"/>
    </source>
</evidence>
<dbReference type="InterPro" id="IPR037185">
    <property type="entry name" value="EmrE-like"/>
</dbReference>
<evidence type="ECO:0000256" key="3">
    <source>
        <dbReference type="ARBA" id="ARBA00022692"/>
    </source>
</evidence>